<comment type="function">
    <text evidence="8">Plays a role in mitochondrial DNA base excision repair (BER) pathway induced by oxidative stress. Has apurinic/apyrimidinic (AP) endonuclease activity towards double-stranded DNA (dsDNA) with a preference for C as opposite base. Has 3'-phosphatase activity; removes 3'-phosphate from blunt-end, recessed, and gapped DNA templates and thus, removes 3'-blocks for DNA polymerase activity during BER. Lacks 3'-5' exonuclease activity and does not cleave damaged bases by nucleotide incision repair (NIR).</text>
</comment>
<keyword evidence="7" id="KW-0234">DNA repair</keyword>
<dbReference type="Gene3D" id="3.20.20.150">
    <property type="entry name" value="Divalent-metal-dependent TIM barrel enzymes"/>
    <property type="match status" value="1"/>
</dbReference>
<dbReference type="SUPFAM" id="SSF51658">
    <property type="entry name" value="Xylose isomerase-like"/>
    <property type="match status" value="1"/>
</dbReference>
<dbReference type="EMBL" id="LXWW01000445">
    <property type="protein sequence ID" value="OAO13207.1"/>
    <property type="molecule type" value="Genomic_DNA"/>
</dbReference>
<evidence type="ECO:0000256" key="2">
    <source>
        <dbReference type="ARBA" id="ARBA00005340"/>
    </source>
</evidence>
<dbReference type="GO" id="GO:0008081">
    <property type="term" value="F:phosphoric diester hydrolase activity"/>
    <property type="evidence" value="ECO:0007669"/>
    <property type="project" value="TreeGrafter"/>
</dbReference>
<comment type="similarity">
    <text evidence="2">Belongs to the AP endonuclease 2 family.</text>
</comment>
<feature type="compositionally biased region" description="Basic and acidic residues" evidence="9">
    <location>
        <begin position="77"/>
        <end position="88"/>
    </location>
</feature>
<keyword evidence="5" id="KW-0378">Hydrolase</keyword>
<keyword evidence="12" id="KW-1185">Reference proteome</keyword>
<dbReference type="GO" id="GO:0006284">
    <property type="term" value="P:base-excision repair"/>
    <property type="evidence" value="ECO:0007669"/>
    <property type="project" value="TreeGrafter"/>
</dbReference>
<dbReference type="OrthoDB" id="7663182at2759"/>
<evidence type="ECO:0000313" key="12">
    <source>
        <dbReference type="Proteomes" id="UP000078348"/>
    </source>
</evidence>
<keyword evidence="11" id="KW-0255">Endonuclease</keyword>
<evidence type="ECO:0000313" key="11">
    <source>
        <dbReference type="EMBL" id="OAO13207.1"/>
    </source>
</evidence>
<evidence type="ECO:0000256" key="6">
    <source>
        <dbReference type="ARBA" id="ARBA00022833"/>
    </source>
</evidence>
<evidence type="ECO:0000256" key="1">
    <source>
        <dbReference type="ARBA" id="ARBA00001947"/>
    </source>
</evidence>
<dbReference type="NCBIfam" id="NF002199">
    <property type="entry name" value="PRK01060.1-4"/>
    <property type="match status" value="1"/>
</dbReference>
<dbReference type="InterPro" id="IPR018246">
    <property type="entry name" value="AP_endonuc_F2_Zn_BS"/>
</dbReference>
<evidence type="ECO:0000259" key="10">
    <source>
        <dbReference type="Pfam" id="PF01261"/>
    </source>
</evidence>
<keyword evidence="3" id="KW-0479">Metal-binding</keyword>
<name>A0A196SAS7_BLAHN</name>
<dbReference type="PROSITE" id="PS00730">
    <property type="entry name" value="AP_NUCLEASE_F2_2"/>
    <property type="match status" value="1"/>
</dbReference>
<evidence type="ECO:0000256" key="8">
    <source>
        <dbReference type="ARBA" id="ARBA00054483"/>
    </source>
</evidence>
<dbReference type="AlphaFoldDB" id="A0A196SAS7"/>
<evidence type="ECO:0000256" key="7">
    <source>
        <dbReference type="ARBA" id="ARBA00023204"/>
    </source>
</evidence>
<dbReference type="NCBIfam" id="TIGR00587">
    <property type="entry name" value="nfo"/>
    <property type="match status" value="1"/>
</dbReference>
<evidence type="ECO:0000256" key="3">
    <source>
        <dbReference type="ARBA" id="ARBA00022723"/>
    </source>
</evidence>
<gene>
    <name evidence="11" type="ORF">AV274_5100</name>
</gene>
<accession>A0A196SAS7</accession>
<dbReference type="PANTHER" id="PTHR21445:SF0">
    <property type="entry name" value="APURINIC-APYRIMIDINIC ENDONUCLEASE"/>
    <property type="match status" value="1"/>
</dbReference>
<keyword evidence="11" id="KW-0540">Nuclease</keyword>
<reference evidence="11 12" key="1">
    <citation type="submission" date="2016-05" db="EMBL/GenBank/DDBJ databases">
        <title>Nuclear genome of Blastocystis sp. subtype 1 NandII.</title>
        <authorList>
            <person name="Gentekaki E."/>
            <person name="Curtis B."/>
            <person name="Stairs C."/>
            <person name="Eme L."/>
            <person name="Herman E."/>
            <person name="Klimes V."/>
            <person name="Arias M.C."/>
            <person name="Elias M."/>
            <person name="Hilliou F."/>
            <person name="Klute M."/>
            <person name="Malik S.-B."/>
            <person name="Pightling A."/>
            <person name="Rachubinski R."/>
            <person name="Salas D."/>
            <person name="Schlacht A."/>
            <person name="Suga H."/>
            <person name="Archibald J."/>
            <person name="Ball S.G."/>
            <person name="Clark G."/>
            <person name="Dacks J."/>
            <person name="Van Der Giezen M."/>
            <person name="Tsaousis A."/>
            <person name="Roger A."/>
        </authorList>
    </citation>
    <scope>NUCLEOTIDE SEQUENCE [LARGE SCALE GENOMIC DNA]</scope>
    <source>
        <strain evidence="12">ATCC 50177 / NandII</strain>
    </source>
</reference>
<evidence type="ECO:0000256" key="5">
    <source>
        <dbReference type="ARBA" id="ARBA00022801"/>
    </source>
</evidence>
<dbReference type="GO" id="GO:0003677">
    <property type="term" value="F:DNA binding"/>
    <property type="evidence" value="ECO:0007669"/>
    <property type="project" value="InterPro"/>
</dbReference>
<dbReference type="PANTHER" id="PTHR21445">
    <property type="entry name" value="ENDONUCLEASE IV ENDODEOXYRIBONUCLEASE IV"/>
    <property type="match status" value="1"/>
</dbReference>
<comment type="caution">
    <text evidence="11">The sequence shown here is derived from an EMBL/GenBank/DDBJ whole genome shotgun (WGS) entry which is preliminary data.</text>
</comment>
<dbReference type="GO" id="GO:0005739">
    <property type="term" value="C:mitochondrion"/>
    <property type="evidence" value="ECO:0007669"/>
    <property type="project" value="UniProtKB-ARBA"/>
</dbReference>
<dbReference type="GO" id="GO:0008270">
    <property type="term" value="F:zinc ion binding"/>
    <property type="evidence" value="ECO:0007669"/>
    <property type="project" value="InterPro"/>
</dbReference>
<keyword evidence="4" id="KW-0227">DNA damage</keyword>
<dbReference type="InterPro" id="IPR001719">
    <property type="entry name" value="AP_endonuc_2"/>
</dbReference>
<dbReference type="InterPro" id="IPR013022">
    <property type="entry name" value="Xyl_isomerase-like_TIM-brl"/>
</dbReference>
<dbReference type="Pfam" id="PF01261">
    <property type="entry name" value="AP_endonuc_2"/>
    <property type="match status" value="1"/>
</dbReference>
<dbReference type="FunFam" id="3.20.20.150:FF:000001">
    <property type="entry name" value="Probable endonuclease 4"/>
    <property type="match status" value="1"/>
</dbReference>
<dbReference type="CDD" id="cd00019">
    <property type="entry name" value="AP2Ec"/>
    <property type="match status" value="1"/>
</dbReference>
<feature type="domain" description="Xylose isomerase-like TIM barrel" evidence="10">
    <location>
        <begin position="114"/>
        <end position="377"/>
    </location>
</feature>
<dbReference type="GO" id="GO:0003906">
    <property type="term" value="F:DNA-(apurinic or apyrimidinic site) endonuclease activity"/>
    <property type="evidence" value="ECO:0007669"/>
    <property type="project" value="TreeGrafter"/>
</dbReference>
<organism evidence="11 12">
    <name type="scientific">Blastocystis sp. subtype 1 (strain ATCC 50177 / NandII)</name>
    <dbReference type="NCBI Taxonomy" id="478820"/>
    <lineage>
        <taxon>Eukaryota</taxon>
        <taxon>Sar</taxon>
        <taxon>Stramenopiles</taxon>
        <taxon>Bigyra</taxon>
        <taxon>Opalozoa</taxon>
        <taxon>Opalinata</taxon>
        <taxon>Blastocystidae</taxon>
        <taxon>Blastocystis</taxon>
    </lineage>
</organism>
<evidence type="ECO:0000256" key="9">
    <source>
        <dbReference type="SAM" id="MobiDB-lite"/>
    </source>
</evidence>
<dbReference type="InterPro" id="IPR036237">
    <property type="entry name" value="Xyl_isomerase-like_sf"/>
</dbReference>
<dbReference type="PROSITE" id="PS51432">
    <property type="entry name" value="AP_NUCLEASE_F2_4"/>
    <property type="match status" value="1"/>
</dbReference>
<sequence length="389" mass="42907">MIASNGRAFFHFFHRFVRPNYTQFISNPRPFHSLRFMSTIPNEIPKGSIYWMDSLVVDENAEQKSVAAESTPVASEVPKEEAPKAENAEASDKLPYYLGAHVSSAGGLWNAPENASLLGATAFALFLKSQRQWAMKEISVKDVAKFKETMTKCGFKPNQVLPHGSYLCNIGSIDEELYEKAKTAMLGECRRVEELGLQYLNIHPGSTAKKCTKEESIDQIVKALDYIHENTKYMTIVLENTAGGGGTVGVSFEELKSIIDKVKDKSRVGVCIDTCHAFASGMNIAVPGGVEAMIANFDRVIGLKYLKAMHLNDSKGDLSSNRDVHQPIGDGEIGLDCFRQIMNCDALRGIPLILETPHKDEEYGPDHGWAKEIATLRGLTVGEVIVCEE</sequence>
<evidence type="ECO:0000256" key="4">
    <source>
        <dbReference type="ARBA" id="ARBA00022763"/>
    </source>
</evidence>
<feature type="region of interest" description="Disordered" evidence="9">
    <location>
        <begin position="67"/>
        <end position="88"/>
    </location>
</feature>
<dbReference type="STRING" id="478820.A0A196SAS7"/>
<dbReference type="SMART" id="SM00518">
    <property type="entry name" value="AP2Ec"/>
    <property type="match status" value="1"/>
</dbReference>
<protein>
    <submittedName>
        <fullName evidence="11">Endonuclease 5</fullName>
    </submittedName>
</protein>
<keyword evidence="6" id="KW-0862">Zinc</keyword>
<dbReference type="HAMAP" id="MF_00152">
    <property type="entry name" value="Nfo"/>
    <property type="match status" value="1"/>
</dbReference>
<proteinExistence type="inferred from homology"/>
<dbReference type="Proteomes" id="UP000078348">
    <property type="component" value="Unassembled WGS sequence"/>
</dbReference>
<comment type="cofactor">
    <cofactor evidence="1">
        <name>Zn(2+)</name>
        <dbReference type="ChEBI" id="CHEBI:29105"/>
    </cofactor>
</comment>